<reference evidence="1" key="1">
    <citation type="journal article" date="2020" name="BMC Genomics">
        <title>Correction to: Identification and distribution of gene clusters required for synthesis of sphingolipid metabolism inhibitors in diverse species of the filamentous fungus Fusarium.</title>
        <authorList>
            <person name="Kim H.S."/>
            <person name="Lohmar J.M."/>
            <person name="Busman M."/>
            <person name="Brown D.W."/>
            <person name="Naumann T.A."/>
            <person name="Divon H.H."/>
            <person name="Lysoe E."/>
            <person name="Uhlig S."/>
            <person name="Proctor R.H."/>
        </authorList>
    </citation>
    <scope>NUCLEOTIDE SEQUENCE</scope>
    <source>
        <strain evidence="1">NRRL 45417</strain>
    </source>
</reference>
<accession>A0A8H4TNT1</accession>
<keyword evidence="2" id="KW-1185">Reference proteome</keyword>
<comment type="caution">
    <text evidence="1">The sequence shown here is derived from an EMBL/GenBank/DDBJ whole genome shotgun (WGS) entry which is preliminary data.</text>
</comment>
<dbReference type="InterPro" id="IPR022085">
    <property type="entry name" value="OpdG"/>
</dbReference>
<dbReference type="Proteomes" id="UP000604273">
    <property type="component" value="Unassembled WGS sequence"/>
</dbReference>
<organism evidence="1 2">
    <name type="scientific">Fusarium gaditjirri</name>
    <dbReference type="NCBI Taxonomy" id="282569"/>
    <lineage>
        <taxon>Eukaryota</taxon>
        <taxon>Fungi</taxon>
        <taxon>Dikarya</taxon>
        <taxon>Ascomycota</taxon>
        <taxon>Pezizomycotina</taxon>
        <taxon>Sordariomycetes</taxon>
        <taxon>Hypocreomycetidae</taxon>
        <taxon>Hypocreales</taxon>
        <taxon>Nectriaceae</taxon>
        <taxon>Fusarium</taxon>
        <taxon>Fusarium nisikadoi species complex</taxon>
    </lineage>
</organism>
<reference evidence="1" key="2">
    <citation type="submission" date="2020-05" db="EMBL/GenBank/DDBJ databases">
        <authorList>
            <person name="Kim H.-S."/>
            <person name="Proctor R.H."/>
            <person name="Brown D.W."/>
        </authorList>
    </citation>
    <scope>NUCLEOTIDE SEQUENCE</scope>
    <source>
        <strain evidence="1">NRRL 45417</strain>
    </source>
</reference>
<dbReference type="Pfam" id="PF12311">
    <property type="entry name" value="DUF3632"/>
    <property type="match status" value="1"/>
</dbReference>
<proteinExistence type="predicted"/>
<sequence length="214" mass="24372">MLKYNTYRVMLYSALAEPSLQTFREALVKEGSEAELRSLATFSANDLAAGIWEKHISSNGLWYMRETLEISNDNIAKFLPGAVVEMELCPHALLRDCILKADEQQSEQWSLNLGPLVQDECADETEFSIARWLFWRRQFQKLSHHPDPSLAQLAKKGFMAMIHCGRDLEYNIPGEDVFAEKLQATMWAELVKSGKESLDGDDVDIDPEWVDGEN</sequence>
<dbReference type="EMBL" id="JABFAI010000007">
    <property type="protein sequence ID" value="KAF4961184.1"/>
    <property type="molecule type" value="Genomic_DNA"/>
</dbReference>
<dbReference type="OrthoDB" id="5403091at2759"/>
<protein>
    <submittedName>
        <fullName evidence="1">Uncharacterized protein</fullName>
    </submittedName>
</protein>
<evidence type="ECO:0000313" key="1">
    <source>
        <dbReference type="EMBL" id="KAF4961184.1"/>
    </source>
</evidence>
<name>A0A8H4TNT1_9HYPO</name>
<dbReference type="AlphaFoldDB" id="A0A8H4TNT1"/>
<gene>
    <name evidence="1" type="ORF">FGADI_420</name>
</gene>
<evidence type="ECO:0000313" key="2">
    <source>
        <dbReference type="Proteomes" id="UP000604273"/>
    </source>
</evidence>